<keyword evidence="1" id="KW-0812">Transmembrane</keyword>
<dbReference type="EMBL" id="CP071182">
    <property type="protein sequence ID" value="QSO45824.1"/>
    <property type="molecule type" value="Genomic_DNA"/>
</dbReference>
<protein>
    <submittedName>
        <fullName evidence="2">Uncharacterized protein</fullName>
    </submittedName>
</protein>
<keyword evidence="1" id="KW-1133">Transmembrane helix</keyword>
<feature type="transmembrane region" description="Helical" evidence="1">
    <location>
        <begin position="12"/>
        <end position="31"/>
    </location>
</feature>
<name>A0A9X7VWC1_9BACL</name>
<sequence>MKIVIEIVRSIFVLSLTAFLASLLFTGYWLFQRYNFNTTANGTTVHSFAKAYTELGIDAWLRANAWMFIDVGLAVFTMLLGVLWRVCVKIREKRMEAKYGPGVHNL</sequence>
<reference evidence="2 3" key="1">
    <citation type="submission" date="2021-02" db="EMBL/GenBank/DDBJ databases">
        <title>Alicyclobacillus curvatus sp. nov. and Alicyclobacillus mengziensis sp. nov., two acidophilic bacteria isolated from acid mine drainage.</title>
        <authorList>
            <person name="Huang Y."/>
        </authorList>
    </citation>
    <scope>NUCLEOTIDE SEQUENCE [LARGE SCALE GENOMIC DNA]</scope>
    <source>
        <strain evidence="2 3">S30H14</strain>
    </source>
</reference>
<organism evidence="2 3">
    <name type="scientific">Alicyclobacillus mengziensis</name>
    <dbReference type="NCBI Taxonomy" id="2931921"/>
    <lineage>
        <taxon>Bacteria</taxon>
        <taxon>Bacillati</taxon>
        <taxon>Bacillota</taxon>
        <taxon>Bacilli</taxon>
        <taxon>Bacillales</taxon>
        <taxon>Alicyclobacillaceae</taxon>
        <taxon>Alicyclobacillus</taxon>
    </lineage>
</organism>
<proteinExistence type="predicted"/>
<evidence type="ECO:0000313" key="2">
    <source>
        <dbReference type="EMBL" id="QSO45824.1"/>
    </source>
</evidence>
<keyword evidence="3" id="KW-1185">Reference proteome</keyword>
<gene>
    <name evidence="2" type="ORF">JZ786_14900</name>
</gene>
<accession>A0A9X7VWC1</accession>
<dbReference type="Proteomes" id="UP000663505">
    <property type="component" value="Chromosome"/>
</dbReference>
<dbReference type="RefSeq" id="WP_206655197.1">
    <property type="nucleotide sequence ID" value="NZ_CP071182.1"/>
</dbReference>
<feature type="transmembrane region" description="Helical" evidence="1">
    <location>
        <begin position="65"/>
        <end position="88"/>
    </location>
</feature>
<evidence type="ECO:0000256" key="1">
    <source>
        <dbReference type="SAM" id="Phobius"/>
    </source>
</evidence>
<keyword evidence="1" id="KW-0472">Membrane</keyword>
<evidence type="ECO:0000313" key="3">
    <source>
        <dbReference type="Proteomes" id="UP000663505"/>
    </source>
</evidence>
<dbReference type="AlphaFoldDB" id="A0A9X7VWC1"/>
<dbReference type="KEGG" id="afx:JZ786_14900"/>